<feature type="compositionally biased region" description="Low complexity" evidence="1">
    <location>
        <begin position="191"/>
        <end position="228"/>
    </location>
</feature>
<feature type="compositionally biased region" description="Basic and acidic residues" evidence="1">
    <location>
        <begin position="281"/>
        <end position="291"/>
    </location>
</feature>
<feature type="compositionally biased region" description="Low complexity" evidence="1">
    <location>
        <begin position="158"/>
        <end position="177"/>
    </location>
</feature>
<reference evidence="2" key="2">
    <citation type="submission" date="2021-04" db="EMBL/GenBank/DDBJ databases">
        <authorList>
            <person name="Gilroy R."/>
        </authorList>
    </citation>
    <scope>NUCLEOTIDE SEQUENCE</scope>
    <source>
        <strain evidence="2">ChiHjej9B8-13557</strain>
    </source>
</reference>
<dbReference type="Proteomes" id="UP000824211">
    <property type="component" value="Unassembled WGS sequence"/>
</dbReference>
<dbReference type="AlphaFoldDB" id="A0A9D2MGM3"/>
<accession>A0A9D2MGM3</accession>
<evidence type="ECO:0000256" key="1">
    <source>
        <dbReference type="SAM" id="MobiDB-lite"/>
    </source>
</evidence>
<feature type="compositionally biased region" description="Basic and acidic residues" evidence="1">
    <location>
        <begin position="71"/>
        <end position="111"/>
    </location>
</feature>
<sequence>MTLCKQDMAVMRQDRLGLSPFGLLSRLFQEELEQRVRQETGGYAPIPLTLLEEEEPEEAAQPLEVQVNLDVHVDAPKAPADKRPAEKAAPKQDRRPAPEKPAAKPDRQPAADLRILERVRLRERELREKQEVIHRLEVRLDGRRWDLPPAARQGETLRAAQPAAQPGAAARRQAQGAESRPRRMAFEPTPGTAAAGGAAASAGGRAISASALAARAASGTAVTRGAAAHRPLELVSRAASSPSAGGWLPQTRPARPGYPGQGQTQNAPAGPDSGSILLPDVLRRRREEALAHPDAPAGQDVPADVREMPPVWLQAVRQAVEETIE</sequence>
<protein>
    <submittedName>
        <fullName evidence="2">Uncharacterized protein</fullName>
    </submittedName>
</protein>
<feature type="region of interest" description="Disordered" evidence="1">
    <location>
        <begin position="155"/>
        <end position="306"/>
    </location>
</feature>
<comment type="caution">
    <text evidence="2">The sequence shown here is derived from an EMBL/GenBank/DDBJ whole genome shotgun (WGS) entry which is preliminary data.</text>
</comment>
<reference evidence="2" key="1">
    <citation type="journal article" date="2021" name="PeerJ">
        <title>Extensive microbial diversity within the chicken gut microbiome revealed by metagenomics and culture.</title>
        <authorList>
            <person name="Gilroy R."/>
            <person name="Ravi A."/>
            <person name="Getino M."/>
            <person name="Pursley I."/>
            <person name="Horton D.L."/>
            <person name="Alikhan N.F."/>
            <person name="Baker D."/>
            <person name="Gharbi K."/>
            <person name="Hall N."/>
            <person name="Watson M."/>
            <person name="Adriaenssens E.M."/>
            <person name="Foster-Nyarko E."/>
            <person name="Jarju S."/>
            <person name="Secka A."/>
            <person name="Antonio M."/>
            <person name="Oren A."/>
            <person name="Chaudhuri R.R."/>
            <person name="La Ragione R."/>
            <person name="Hildebrand F."/>
            <person name="Pallen M.J."/>
        </authorList>
    </citation>
    <scope>NUCLEOTIDE SEQUENCE</scope>
    <source>
        <strain evidence="2">ChiHjej9B8-13557</strain>
    </source>
</reference>
<evidence type="ECO:0000313" key="3">
    <source>
        <dbReference type="Proteomes" id="UP000824211"/>
    </source>
</evidence>
<feature type="region of interest" description="Disordered" evidence="1">
    <location>
        <begin position="53"/>
        <end position="111"/>
    </location>
</feature>
<name>A0A9D2MGM3_9FIRM</name>
<evidence type="ECO:0000313" key="2">
    <source>
        <dbReference type="EMBL" id="HJB59678.1"/>
    </source>
</evidence>
<feature type="non-terminal residue" evidence="2">
    <location>
        <position position="325"/>
    </location>
</feature>
<dbReference type="EMBL" id="DWXX01000157">
    <property type="protein sequence ID" value="HJB59678.1"/>
    <property type="molecule type" value="Genomic_DNA"/>
</dbReference>
<organism evidence="2 3">
    <name type="scientific">Candidatus Faecalibacterium faecipullorum</name>
    <dbReference type="NCBI Taxonomy" id="2838578"/>
    <lineage>
        <taxon>Bacteria</taxon>
        <taxon>Bacillati</taxon>
        <taxon>Bacillota</taxon>
        <taxon>Clostridia</taxon>
        <taxon>Eubacteriales</taxon>
        <taxon>Oscillospiraceae</taxon>
        <taxon>Faecalibacterium</taxon>
    </lineage>
</organism>
<gene>
    <name evidence="2" type="ORF">H9771_08530</name>
</gene>
<proteinExistence type="predicted"/>